<feature type="chain" id="PRO_5046984794" evidence="2">
    <location>
        <begin position="28"/>
        <end position="580"/>
    </location>
</feature>
<accession>A0ABU7M235</accession>
<dbReference type="RefSeq" id="WP_330197037.1">
    <property type="nucleotide sequence ID" value="NZ_JAZDRO010000005.1"/>
</dbReference>
<feature type="repeat" description="TPR" evidence="1">
    <location>
        <begin position="480"/>
        <end position="513"/>
    </location>
</feature>
<protein>
    <submittedName>
        <fullName evidence="3">Tetratricopeptide repeat protein</fullName>
    </submittedName>
</protein>
<keyword evidence="2" id="KW-0732">Signal</keyword>
<evidence type="ECO:0000313" key="3">
    <source>
        <dbReference type="EMBL" id="MEE2567475.1"/>
    </source>
</evidence>
<name>A0ABU7M235_9PROT</name>
<dbReference type="Proteomes" id="UP001310692">
    <property type="component" value="Unassembled WGS sequence"/>
</dbReference>
<dbReference type="EMBL" id="JAZDRO010000005">
    <property type="protein sequence ID" value="MEE2567475.1"/>
    <property type="molecule type" value="Genomic_DNA"/>
</dbReference>
<evidence type="ECO:0000256" key="2">
    <source>
        <dbReference type="SAM" id="SignalP"/>
    </source>
</evidence>
<dbReference type="PROSITE" id="PS50005">
    <property type="entry name" value="TPR"/>
    <property type="match status" value="2"/>
</dbReference>
<proteinExistence type="predicted"/>
<evidence type="ECO:0000313" key="4">
    <source>
        <dbReference type="Proteomes" id="UP001310692"/>
    </source>
</evidence>
<dbReference type="Pfam" id="PF13432">
    <property type="entry name" value="TPR_16"/>
    <property type="match status" value="2"/>
</dbReference>
<dbReference type="PANTHER" id="PTHR12558:SF13">
    <property type="entry name" value="CELL DIVISION CYCLE PROTEIN 27 HOMOLOG"/>
    <property type="match status" value="1"/>
</dbReference>
<reference evidence="3 4" key="1">
    <citation type="submission" date="2024-01" db="EMBL/GenBank/DDBJ databases">
        <title>Hyphobacterium bacterium isolated from marine sediment.</title>
        <authorList>
            <person name="Zhao S."/>
        </authorList>
    </citation>
    <scope>NUCLEOTIDE SEQUENCE [LARGE SCALE GENOMIC DNA]</scope>
    <source>
        <strain evidence="3 4">Y60-23</strain>
    </source>
</reference>
<keyword evidence="1" id="KW-0802">TPR repeat</keyword>
<gene>
    <name evidence="3" type="ORF">V0U35_12375</name>
</gene>
<dbReference type="InterPro" id="IPR011990">
    <property type="entry name" value="TPR-like_helical_dom_sf"/>
</dbReference>
<feature type="repeat" description="TPR" evidence="1">
    <location>
        <begin position="514"/>
        <end position="547"/>
    </location>
</feature>
<dbReference type="Gene3D" id="1.25.40.10">
    <property type="entry name" value="Tetratricopeptide repeat domain"/>
    <property type="match status" value="4"/>
</dbReference>
<keyword evidence="4" id="KW-1185">Reference proteome</keyword>
<dbReference type="SMART" id="SM00028">
    <property type="entry name" value="TPR"/>
    <property type="match status" value="7"/>
</dbReference>
<evidence type="ECO:0000256" key="1">
    <source>
        <dbReference type="PROSITE-ProRule" id="PRU00339"/>
    </source>
</evidence>
<sequence length="580" mass="63403">MRAMKHLLRLCLTGGLSLAAVACSATATGPFMAASEDEERSAYGAYLAARMAGSERDTRNASDYYAQALDRAPDSGFLLERAFIAALMAGDTDRAVETAGDAARAADESRLARLFLAADALAERRYTQAAGWLETDGFGPFNAFLADVLGDWSNAGLGNAETAIARTESEPPPSFALAFQTLHRAMLLEEAGRFEEAGTVYSAAMNQTPFRRMAVEMLGANLERRGQREDARTLYQSYLASEPFEPTITEALARVEAGRRAPRPLTIQQAAARAIYGPAALFASQAEMDLAVIYLRLAQRLDPDYASTRVLLAATLERLELHDAALAEYAAVPEGPFKRSAEIDRIYLIARTGDPDTAMTLAQALVARDNDIEARMMLADLHRWQGNLEEAQAGYGEVIAERLANGQQPNWQLYYFRAAALETLGRWDEAEPLFLAALEIAPGEAQILNYLGYAWVVRGQNIEEAFTMIGRAVAMEPDAGYIIDSLGWAHYVRGDYAEAVTHLERAAALSPDSPTINFHLGDAYAQVGRHLEARFQWQRALELDPDEEEIEALHARLETGLPADAADDTAVVESQVNNEP</sequence>
<organism evidence="3 4">
    <name type="scientific">Hyphobacterium marinum</name>
    <dbReference type="NCBI Taxonomy" id="3116574"/>
    <lineage>
        <taxon>Bacteria</taxon>
        <taxon>Pseudomonadati</taxon>
        <taxon>Pseudomonadota</taxon>
        <taxon>Alphaproteobacteria</taxon>
        <taxon>Maricaulales</taxon>
        <taxon>Maricaulaceae</taxon>
        <taxon>Hyphobacterium</taxon>
    </lineage>
</organism>
<dbReference type="InterPro" id="IPR019734">
    <property type="entry name" value="TPR_rpt"/>
</dbReference>
<dbReference type="SUPFAM" id="SSF48452">
    <property type="entry name" value="TPR-like"/>
    <property type="match status" value="2"/>
</dbReference>
<dbReference type="PANTHER" id="PTHR12558">
    <property type="entry name" value="CELL DIVISION CYCLE 16,23,27"/>
    <property type="match status" value="1"/>
</dbReference>
<comment type="caution">
    <text evidence="3">The sequence shown here is derived from an EMBL/GenBank/DDBJ whole genome shotgun (WGS) entry which is preliminary data.</text>
</comment>
<feature type="signal peptide" evidence="2">
    <location>
        <begin position="1"/>
        <end position="27"/>
    </location>
</feature>
<dbReference type="PROSITE" id="PS51257">
    <property type="entry name" value="PROKAR_LIPOPROTEIN"/>
    <property type="match status" value="1"/>
</dbReference>